<dbReference type="STRING" id="225004.SAMN02745152_00828"/>
<accession>A0A1T4MBC2</accession>
<protein>
    <submittedName>
        <fullName evidence="1">Uncharacterized protein</fullName>
    </submittedName>
</protein>
<keyword evidence="2" id="KW-1185">Reference proteome</keyword>
<dbReference type="AlphaFoldDB" id="A0A1T4MBC2"/>
<sequence length="385" mass="44142">MQSDFIENDFTSIDLSEFLDTQEMAEETEESGIVVLTQNQKVLCDELNSRIALYSPQHKEIFDKRMADLKRLAVAIAEFPSLLSRVTLTSETRTPQDIIELLIDIDSDYGKTFIQLPSKATLGKGFLTAKLHTFSSLAKLALKVNNSMELKTKLDSTEKAEPEKIAISSKLIQAFKDETVSMMFLLLAEDVYLNLIKDDSLNVDFRRQLATSLLLLWEHRADQNISDIAPVLTSVWKARRTLAPAFGTMMGTSELIMFSFQMDEVWSKFIRTQLEIPEVSQAMEEFLFGISYEQIQKLKRLLREKGIGSIGRDEVSKFLGEKVKTDVSGDYKDFYSQYSIRRDNAQARKRLNLEGPHRTLEDHFIRFVMEQNREKQNNDSFAKAD</sequence>
<dbReference type="EMBL" id="FUXC01000003">
    <property type="protein sequence ID" value="SJZ64004.1"/>
    <property type="molecule type" value="Genomic_DNA"/>
</dbReference>
<evidence type="ECO:0000313" key="2">
    <source>
        <dbReference type="Proteomes" id="UP000190395"/>
    </source>
</evidence>
<proteinExistence type="predicted"/>
<reference evidence="1 2" key="1">
    <citation type="submission" date="2017-02" db="EMBL/GenBank/DDBJ databases">
        <authorList>
            <person name="Peterson S.W."/>
        </authorList>
    </citation>
    <scope>NUCLEOTIDE SEQUENCE [LARGE SCALE GENOMIC DNA]</scope>
    <source>
        <strain evidence="1 2">ATCC BAA-909</strain>
    </source>
</reference>
<dbReference type="Proteomes" id="UP000190395">
    <property type="component" value="Unassembled WGS sequence"/>
</dbReference>
<dbReference type="OrthoDB" id="356906at2"/>
<organism evidence="1 2">
    <name type="scientific">Treponema berlinense</name>
    <dbReference type="NCBI Taxonomy" id="225004"/>
    <lineage>
        <taxon>Bacteria</taxon>
        <taxon>Pseudomonadati</taxon>
        <taxon>Spirochaetota</taxon>
        <taxon>Spirochaetia</taxon>
        <taxon>Spirochaetales</taxon>
        <taxon>Treponemataceae</taxon>
        <taxon>Treponema</taxon>
    </lineage>
</organism>
<name>A0A1T4MBC2_9SPIR</name>
<gene>
    <name evidence="1" type="ORF">SAMN02745152_00828</name>
</gene>
<evidence type="ECO:0000313" key="1">
    <source>
        <dbReference type="EMBL" id="SJZ64004.1"/>
    </source>
</evidence>